<accession>A0A9D1WHM0</accession>
<dbReference type="AlphaFoldDB" id="A0A9D1WHM0"/>
<proteinExistence type="predicted"/>
<gene>
    <name evidence="2" type="ORF">IAA45_05315</name>
</gene>
<dbReference type="InterPro" id="IPR052354">
    <property type="entry name" value="Cell_Wall_Dynamics_Protein"/>
</dbReference>
<evidence type="ECO:0000313" key="3">
    <source>
        <dbReference type="Proteomes" id="UP000886817"/>
    </source>
</evidence>
<comment type="caution">
    <text evidence="2">The sequence shown here is derived from an EMBL/GenBank/DDBJ whole genome shotgun (WGS) entry which is preliminary data.</text>
</comment>
<dbReference type="Pfam" id="PF08239">
    <property type="entry name" value="SH3_3"/>
    <property type="match status" value="1"/>
</dbReference>
<dbReference type="SMART" id="SM00287">
    <property type="entry name" value="SH3b"/>
    <property type="match status" value="1"/>
</dbReference>
<dbReference type="PANTHER" id="PTHR34408">
    <property type="entry name" value="FAMILY PROTEIN, PUTATIVE-RELATED"/>
    <property type="match status" value="1"/>
</dbReference>
<evidence type="ECO:0000259" key="1">
    <source>
        <dbReference type="PROSITE" id="PS51781"/>
    </source>
</evidence>
<evidence type="ECO:0000313" key="2">
    <source>
        <dbReference type="EMBL" id="HIX59119.1"/>
    </source>
</evidence>
<feature type="domain" description="SH3b" evidence="1">
    <location>
        <begin position="14"/>
        <end position="73"/>
    </location>
</feature>
<dbReference type="Proteomes" id="UP000886817">
    <property type="component" value="Unassembled WGS sequence"/>
</dbReference>
<name>A0A9D1WHM0_9FIRM</name>
<protein>
    <submittedName>
        <fullName evidence="2">SH3 domain-containing protein</fullName>
    </submittedName>
</protein>
<dbReference type="InterPro" id="IPR003646">
    <property type="entry name" value="SH3-like_bac-type"/>
</dbReference>
<dbReference type="Gene3D" id="2.30.30.40">
    <property type="entry name" value="SH3 Domains"/>
    <property type="match status" value="1"/>
</dbReference>
<reference evidence="2" key="1">
    <citation type="journal article" date="2021" name="PeerJ">
        <title>Extensive microbial diversity within the chicken gut microbiome revealed by metagenomics and culture.</title>
        <authorList>
            <person name="Gilroy R."/>
            <person name="Ravi A."/>
            <person name="Getino M."/>
            <person name="Pursley I."/>
            <person name="Horton D.L."/>
            <person name="Alikhan N.F."/>
            <person name="Baker D."/>
            <person name="Gharbi K."/>
            <person name="Hall N."/>
            <person name="Watson M."/>
            <person name="Adriaenssens E.M."/>
            <person name="Foster-Nyarko E."/>
            <person name="Jarju S."/>
            <person name="Secka A."/>
            <person name="Antonio M."/>
            <person name="Oren A."/>
            <person name="Chaudhuri R.R."/>
            <person name="La Ragione R."/>
            <person name="Hildebrand F."/>
            <person name="Pallen M.J."/>
        </authorList>
    </citation>
    <scope>NUCLEOTIDE SEQUENCE</scope>
    <source>
        <strain evidence="2">ChiSjej1B19-8411</strain>
    </source>
</reference>
<dbReference type="EMBL" id="DXEX01000119">
    <property type="protein sequence ID" value="HIX59119.1"/>
    <property type="molecule type" value="Genomic_DNA"/>
</dbReference>
<feature type="non-terminal residue" evidence="2">
    <location>
        <position position="1"/>
    </location>
</feature>
<sequence length="73" mass="7558">SLGTEANTSAAAGEGTELTASENCNIRAAADSNSEIIGSLNAGDTITKTGMEGDWVQVEFDGQTGYIFSELLR</sequence>
<dbReference type="PROSITE" id="PS51781">
    <property type="entry name" value="SH3B"/>
    <property type="match status" value="1"/>
</dbReference>
<reference evidence="2" key="2">
    <citation type="submission" date="2021-04" db="EMBL/GenBank/DDBJ databases">
        <authorList>
            <person name="Gilroy R."/>
        </authorList>
    </citation>
    <scope>NUCLEOTIDE SEQUENCE</scope>
    <source>
        <strain evidence="2">ChiSjej1B19-8411</strain>
    </source>
</reference>
<organism evidence="2 3">
    <name type="scientific">Candidatus Blautia gallistercoris</name>
    <dbReference type="NCBI Taxonomy" id="2838490"/>
    <lineage>
        <taxon>Bacteria</taxon>
        <taxon>Bacillati</taxon>
        <taxon>Bacillota</taxon>
        <taxon>Clostridia</taxon>
        <taxon>Lachnospirales</taxon>
        <taxon>Lachnospiraceae</taxon>
        <taxon>Blautia</taxon>
    </lineage>
</organism>